<dbReference type="Proteomes" id="UP000292781">
    <property type="component" value="Unassembled WGS sequence"/>
</dbReference>
<dbReference type="SUPFAM" id="SSF53448">
    <property type="entry name" value="Nucleotide-diphospho-sugar transferases"/>
    <property type="match status" value="1"/>
</dbReference>
<evidence type="ECO:0000313" key="1">
    <source>
        <dbReference type="EMBL" id="TBW33505.1"/>
    </source>
</evidence>
<dbReference type="InterPro" id="IPR029044">
    <property type="entry name" value="Nucleotide-diphossugar_trans"/>
</dbReference>
<comment type="caution">
    <text evidence="1">The sequence shown here is derived from an EMBL/GenBank/DDBJ whole genome shotgun (WGS) entry which is preliminary data.</text>
</comment>
<organism evidence="1 2">
    <name type="scientific">Siculibacillus lacustris</name>
    <dbReference type="NCBI Taxonomy" id="1549641"/>
    <lineage>
        <taxon>Bacteria</taxon>
        <taxon>Pseudomonadati</taxon>
        <taxon>Pseudomonadota</taxon>
        <taxon>Alphaproteobacteria</taxon>
        <taxon>Hyphomicrobiales</taxon>
        <taxon>Ancalomicrobiaceae</taxon>
        <taxon>Siculibacillus</taxon>
    </lineage>
</organism>
<proteinExistence type="predicted"/>
<keyword evidence="2" id="KW-1185">Reference proteome</keyword>
<sequence>MKVLIATPAYGGKVFRGFHESVTQTVLAFGRQFPFVAFEHRLIDVPVLATARNILASLVLADESFTHLLFVDADMAFSPKLIARMLAFRKPVVGSIYPEKKIDFDVLRVAMKQTQRTSLQALLTSAPYVCGAEVVWGEAADGVTELEVRDGFVRTRLSGTGVMLIEREVLVRIRDAMPDLWIAEPAAQIRAWGLAEGGLLQCFDSVVNSVGYFVSEDIAFCLRWGELGGEIWAAVDEAIVHSGSARYYGRFDVRLKASNNLVIKERSRHGGGADWFRARLKAGGAA</sequence>
<accession>A0A4Q9VF56</accession>
<dbReference type="Gene3D" id="3.90.550.10">
    <property type="entry name" value="Spore Coat Polysaccharide Biosynthesis Protein SpsA, Chain A"/>
    <property type="match status" value="1"/>
</dbReference>
<dbReference type="AlphaFoldDB" id="A0A4Q9VF56"/>
<gene>
    <name evidence="1" type="ORF">EYW49_20225</name>
</gene>
<evidence type="ECO:0000313" key="2">
    <source>
        <dbReference type="Proteomes" id="UP000292781"/>
    </source>
</evidence>
<dbReference type="EMBL" id="SJFN01000043">
    <property type="protein sequence ID" value="TBW33505.1"/>
    <property type="molecule type" value="Genomic_DNA"/>
</dbReference>
<dbReference type="OrthoDB" id="561165at2"/>
<protein>
    <submittedName>
        <fullName evidence="1">Uncharacterized protein</fullName>
    </submittedName>
</protein>
<dbReference type="RefSeq" id="WP_131311444.1">
    <property type="nucleotide sequence ID" value="NZ_SJFN01000043.1"/>
</dbReference>
<reference evidence="1 2" key="1">
    <citation type="submission" date="2019-02" db="EMBL/GenBank/DDBJ databases">
        <title>Siculibacillus lacustris gen. nov., sp. nov., a new rosette-forming bacterium isolated from a freshwater crater lake (Lake St. Ana, Romania).</title>
        <authorList>
            <person name="Felfoldi T."/>
            <person name="Marton Z."/>
            <person name="Szabo A."/>
            <person name="Mentes A."/>
            <person name="Boka K."/>
            <person name="Marialigeti K."/>
            <person name="Mathe I."/>
            <person name="Koncz M."/>
            <person name="Schumann P."/>
            <person name="Toth E."/>
        </authorList>
    </citation>
    <scope>NUCLEOTIDE SEQUENCE [LARGE SCALE GENOMIC DNA]</scope>
    <source>
        <strain evidence="1 2">SA-279</strain>
    </source>
</reference>
<name>A0A4Q9VF56_9HYPH</name>